<keyword evidence="2" id="KW-1185">Reference proteome</keyword>
<evidence type="ECO:0000313" key="1">
    <source>
        <dbReference type="EMBL" id="KAF9947869.1"/>
    </source>
</evidence>
<organism evidence="1 2">
    <name type="scientific">Modicella reniformis</name>
    <dbReference type="NCBI Taxonomy" id="1440133"/>
    <lineage>
        <taxon>Eukaryota</taxon>
        <taxon>Fungi</taxon>
        <taxon>Fungi incertae sedis</taxon>
        <taxon>Mucoromycota</taxon>
        <taxon>Mortierellomycotina</taxon>
        <taxon>Mortierellomycetes</taxon>
        <taxon>Mortierellales</taxon>
        <taxon>Mortierellaceae</taxon>
        <taxon>Modicella</taxon>
    </lineage>
</organism>
<proteinExistence type="predicted"/>
<accession>A0A9P6LWT2</accession>
<reference evidence="1" key="1">
    <citation type="journal article" date="2020" name="Fungal Divers.">
        <title>Resolving the Mortierellaceae phylogeny through synthesis of multi-gene phylogenetics and phylogenomics.</title>
        <authorList>
            <person name="Vandepol N."/>
            <person name="Liber J."/>
            <person name="Desiro A."/>
            <person name="Na H."/>
            <person name="Kennedy M."/>
            <person name="Barry K."/>
            <person name="Grigoriev I.V."/>
            <person name="Miller A.N."/>
            <person name="O'Donnell K."/>
            <person name="Stajich J.E."/>
            <person name="Bonito G."/>
        </authorList>
    </citation>
    <scope>NUCLEOTIDE SEQUENCE</scope>
    <source>
        <strain evidence="1">MES-2147</strain>
    </source>
</reference>
<name>A0A9P6LWT2_9FUNG</name>
<protein>
    <submittedName>
        <fullName evidence="1">Uncharacterized protein</fullName>
    </submittedName>
</protein>
<dbReference type="Proteomes" id="UP000749646">
    <property type="component" value="Unassembled WGS sequence"/>
</dbReference>
<gene>
    <name evidence="1" type="ORF">BGZ65_008481</name>
</gene>
<comment type="caution">
    <text evidence="1">The sequence shown here is derived from an EMBL/GenBank/DDBJ whole genome shotgun (WGS) entry which is preliminary data.</text>
</comment>
<sequence>MDQSQFWKLKGGRTVEEVLYNASLKREANFKMRSYTIDFGCEMTKTLFTDDEWEEMKELDDFQLPRLPETTAKYLCDARKALVKGKQVASVPVPKEDESSCELVLGSFLSWKQLYTVKPCPFGNKDLSESFWSREAWPIMKNLLSDVDGLTMIDGEKTGLESWKRKNMGRKVDMEAPPARKQSGPKLDLVARDTTNKRDWFVVESLKEWDEVSTEFLGEDGILIKELHLIASHRLQEQPSPQFRAQARFFAIYSGGRGFKTMEMRACPFSGYIMLVHLYDSHLLPSTAKPWKQQVQGLTHLLQVRDCVTRTVEMYEACSIDESEDEEEDETDENDDEWIYSSAENYIYDETLGSPPPMDVESS</sequence>
<evidence type="ECO:0000313" key="2">
    <source>
        <dbReference type="Proteomes" id="UP000749646"/>
    </source>
</evidence>
<dbReference type="EMBL" id="JAAAHW010007500">
    <property type="protein sequence ID" value="KAF9947869.1"/>
    <property type="molecule type" value="Genomic_DNA"/>
</dbReference>
<dbReference type="AlphaFoldDB" id="A0A9P6LWT2"/>
<dbReference type="OrthoDB" id="2427805at2759"/>